<proteinExistence type="predicted"/>
<gene>
    <name evidence="2" type="ORF">NP075_14680</name>
</gene>
<evidence type="ECO:0000313" key="2">
    <source>
        <dbReference type="EMBL" id="UUI64355.1"/>
    </source>
</evidence>
<organism evidence="2 3">
    <name type="scientific">Cellulomonas wangsupingiae</name>
    <dbReference type="NCBI Taxonomy" id="2968085"/>
    <lineage>
        <taxon>Bacteria</taxon>
        <taxon>Bacillati</taxon>
        <taxon>Actinomycetota</taxon>
        <taxon>Actinomycetes</taxon>
        <taxon>Micrococcales</taxon>
        <taxon>Cellulomonadaceae</taxon>
        <taxon>Cellulomonas</taxon>
    </lineage>
</organism>
<keyword evidence="1" id="KW-0472">Membrane</keyword>
<dbReference type="EMBL" id="CP101989">
    <property type="protein sequence ID" value="UUI64355.1"/>
    <property type="molecule type" value="Genomic_DNA"/>
</dbReference>
<protein>
    <submittedName>
        <fullName evidence="2">Uncharacterized protein</fullName>
    </submittedName>
</protein>
<evidence type="ECO:0000256" key="1">
    <source>
        <dbReference type="SAM" id="Phobius"/>
    </source>
</evidence>
<keyword evidence="1" id="KW-1133">Transmembrane helix</keyword>
<dbReference type="Proteomes" id="UP001317322">
    <property type="component" value="Chromosome"/>
</dbReference>
<keyword evidence="3" id="KW-1185">Reference proteome</keyword>
<feature type="transmembrane region" description="Helical" evidence="1">
    <location>
        <begin position="16"/>
        <end position="33"/>
    </location>
</feature>
<sequence>MRSSSTDVPGNGARGTWLRLVLLVVLGTLLLVAPAPDRTAALLTHTVDVTGTLWTPAQPPAPVGTTAPAAE</sequence>
<evidence type="ECO:0000313" key="3">
    <source>
        <dbReference type="Proteomes" id="UP001317322"/>
    </source>
</evidence>
<name>A0ABY5K203_9CELL</name>
<keyword evidence="1" id="KW-0812">Transmembrane</keyword>
<accession>A0ABY5K203</accession>
<dbReference type="RefSeq" id="WP_227565256.1">
    <property type="nucleotide sequence ID" value="NZ_CP101989.1"/>
</dbReference>
<reference evidence="2 3" key="1">
    <citation type="submission" date="2022-07" db="EMBL/GenBank/DDBJ databases">
        <title>Novel species in genus cellulomonas.</title>
        <authorList>
            <person name="Ye L."/>
        </authorList>
    </citation>
    <scope>NUCLEOTIDE SEQUENCE [LARGE SCALE GENOMIC DNA]</scope>
    <source>
        <strain evidence="3">zg-Y908</strain>
    </source>
</reference>